<gene>
    <name evidence="1" type="ORF">Sradi_7198600</name>
</gene>
<proteinExistence type="predicted"/>
<reference evidence="1" key="2">
    <citation type="journal article" date="2024" name="Plant">
        <title>Genomic evolution and insights into agronomic trait innovations of Sesamum species.</title>
        <authorList>
            <person name="Miao H."/>
            <person name="Wang L."/>
            <person name="Qu L."/>
            <person name="Liu H."/>
            <person name="Sun Y."/>
            <person name="Le M."/>
            <person name="Wang Q."/>
            <person name="Wei S."/>
            <person name="Zheng Y."/>
            <person name="Lin W."/>
            <person name="Duan Y."/>
            <person name="Cao H."/>
            <person name="Xiong S."/>
            <person name="Wang X."/>
            <person name="Wei L."/>
            <person name="Li C."/>
            <person name="Ma Q."/>
            <person name="Ju M."/>
            <person name="Zhao R."/>
            <person name="Li G."/>
            <person name="Mu C."/>
            <person name="Tian Q."/>
            <person name="Mei H."/>
            <person name="Zhang T."/>
            <person name="Gao T."/>
            <person name="Zhang H."/>
        </authorList>
    </citation>
    <scope>NUCLEOTIDE SEQUENCE</scope>
    <source>
        <strain evidence="1">G02</strain>
    </source>
</reference>
<organism evidence="1">
    <name type="scientific">Sesamum radiatum</name>
    <name type="common">Black benniseed</name>
    <dbReference type="NCBI Taxonomy" id="300843"/>
    <lineage>
        <taxon>Eukaryota</taxon>
        <taxon>Viridiplantae</taxon>
        <taxon>Streptophyta</taxon>
        <taxon>Embryophyta</taxon>
        <taxon>Tracheophyta</taxon>
        <taxon>Spermatophyta</taxon>
        <taxon>Magnoliopsida</taxon>
        <taxon>eudicotyledons</taxon>
        <taxon>Gunneridae</taxon>
        <taxon>Pentapetalae</taxon>
        <taxon>asterids</taxon>
        <taxon>lamiids</taxon>
        <taxon>Lamiales</taxon>
        <taxon>Pedaliaceae</taxon>
        <taxon>Sesamum</taxon>
    </lineage>
</organism>
<comment type="caution">
    <text evidence="1">The sequence shown here is derived from an EMBL/GenBank/DDBJ whole genome shotgun (WGS) entry which is preliminary data.</text>
</comment>
<dbReference type="AlphaFoldDB" id="A0AAW2IRD2"/>
<sequence length="84" mass="9253">MQKQNFQKQENSPAVQWIAGRRRLSELAACLNSDLLRLPITGRASLLRTAACCYQVIKATSRAGCSMASDLGLCHPSDLVHQRP</sequence>
<evidence type="ECO:0000313" key="1">
    <source>
        <dbReference type="EMBL" id="KAL0284396.1"/>
    </source>
</evidence>
<reference evidence="1" key="1">
    <citation type="submission" date="2020-06" db="EMBL/GenBank/DDBJ databases">
        <authorList>
            <person name="Li T."/>
            <person name="Hu X."/>
            <person name="Zhang T."/>
            <person name="Song X."/>
            <person name="Zhang H."/>
            <person name="Dai N."/>
            <person name="Sheng W."/>
            <person name="Hou X."/>
            <person name="Wei L."/>
        </authorList>
    </citation>
    <scope>NUCLEOTIDE SEQUENCE</scope>
    <source>
        <strain evidence="1">G02</strain>
        <tissue evidence="1">Leaf</tissue>
    </source>
</reference>
<protein>
    <submittedName>
        <fullName evidence="1">Uncharacterized protein</fullName>
    </submittedName>
</protein>
<dbReference type="EMBL" id="JACGWJ010001145">
    <property type="protein sequence ID" value="KAL0284396.1"/>
    <property type="molecule type" value="Genomic_DNA"/>
</dbReference>
<name>A0AAW2IRD2_SESRA</name>
<accession>A0AAW2IRD2</accession>